<evidence type="ECO:0000313" key="2">
    <source>
        <dbReference type="EMBL" id="RFM25684.1"/>
    </source>
</evidence>
<reference evidence="2 3" key="1">
    <citation type="submission" date="2018-08" db="EMBL/GenBank/DDBJ databases">
        <title>Chitinophagaceae sp. K23C18032701, a novel bacterium isolated from forest soil.</title>
        <authorList>
            <person name="Wang C."/>
        </authorList>
    </citation>
    <scope>NUCLEOTIDE SEQUENCE [LARGE SCALE GENOMIC DNA]</scope>
    <source>
        <strain evidence="2 3">K23C18032701</strain>
    </source>
</reference>
<keyword evidence="1" id="KW-0812">Transmembrane</keyword>
<keyword evidence="1" id="KW-0472">Membrane</keyword>
<accession>A0A3E1NCZ1</accession>
<feature type="transmembrane region" description="Helical" evidence="1">
    <location>
        <begin position="41"/>
        <end position="64"/>
    </location>
</feature>
<feature type="transmembrane region" description="Helical" evidence="1">
    <location>
        <begin position="9"/>
        <end position="29"/>
    </location>
</feature>
<name>A0A3E1NCZ1_9BACT</name>
<proteinExistence type="predicted"/>
<keyword evidence="1" id="KW-1133">Transmembrane helix</keyword>
<sequence length="84" mass="9715">MTSWLLRTAIYLLDSAAVIVVLFTIPSTFHYNSQTLLDAAWGWRVLYFTAAFVYSFVCLFNMYAIDVVRFVVRFIAFSVAKSKR</sequence>
<dbReference type="Proteomes" id="UP000261284">
    <property type="component" value="Unassembled WGS sequence"/>
</dbReference>
<dbReference type="AlphaFoldDB" id="A0A3E1NCZ1"/>
<evidence type="ECO:0000313" key="3">
    <source>
        <dbReference type="Proteomes" id="UP000261284"/>
    </source>
</evidence>
<organism evidence="2 3">
    <name type="scientific">Deminuibacter soli</name>
    <dbReference type="NCBI Taxonomy" id="2291815"/>
    <lineage>
        <taxon>Bacteria</taxon>
        <taxon>Pseudomonadati</taxon>
        <taxon>Bacteroidota</taxon>
        <taxon>Chitinophagia</taxon>
        <taxon>Chitinophagales</taxon>
        <taxon>Chitinophagaceae</taxon>
        <taxon>Deminuibacter</taxon>
    </lineage>
</organism>
<gene>
    <name evidence="2" type="ORF">DXN05_23515</name>
</gene>
<comment type="caution">
    <text evidence="2">The sequence shown here is derived from an EMBL/GenBank/DDBJ whole genome shotgun (WGS) entry which is preliminary data.</text>
</comment>
<keyword evidence="3" id="KW-1185">Reference proteome</keyword>
<dbReference type="EMBL" id="QTJU01000016">
    <property type="protein sequence ID" value="RFM25684.1"/>
    <property type="molecule type" value="Genomic_DNA"/>
</dbReference>
<protein>
    <submittedName>
        <fullName evidence="2">Uncharacterized protein</fullName>
    </submittedName>
</protein>
<evidence type="ECO:0000256" key="1">
    <source>
        <dbReference type="SAM" id="Phobius"/>
    </source>
</evidence>